<dbReference type="EMBL" id="GL348715">
    <property type="protein sequence ID" value="EFH61793.1"/>
    <property type="molecule type" value="Genomic_DNA"/>
</dbReference>
<dbReference type="HOGENOM" id="CLU_2761221_0_0_1"/>
<reference evidence="2" key="1">
    <citation type="journal article" date="2011" name="Nat. Genet.">
        <title>The Arabidopsis lyrata genome sequence and the basis of rapid genome size change.</title>
        <authorList>
            <person name="Hu T.T."/>
            <person name="Pattyn P."/>
            <person name="Bakker E.G."/>
            <person name="Cao J."/>
            <person name="Cheng J.-F."/>
            <person name="Clark R.M."/>
            <person name="Fahlgren N."/>
            <person name="Fawcett J.A."/>
            <person name="Grimwood J."/>
            <person name="Gundlach H."/>
            <person name="Haberer G."/>
            <person name="Hollister J.D."/>
            <person name="Ossowski S."/>
            <person name="Ottilar R.P."/>
            <person name="Salamov A.A."/>
            <person name="Schneeberger K."/>
            <person name="Spannagl M."/>
            <person name="Wang X."/>
            <person name="Yang L."/>
            <person name="Nasrallah M.E."/>
            <person name="Bergelson J."/>
            <person name="Carrington J.C."/>
            <person name="Gaut B.S."/>
            <person name="Schmutz J."/>
            <person name="Mayer K.F.X."/>
            <person name="Van de Peer Y."/>
            <person name="Grigoriev I.V."/>
            <person name="Nordborg M."/>
            <person name="Weigel D."/>
            <person name="Guo Y.-L."/>
        </authorList>
    </citation>
    <scope>NUCLEOTIDE SEQUENCE [LARGE SCALE GENOMIC DNA]</scope>
    <source>
        <strain evidence="2">cv. MN47</strain>
    </source>
</reference>
<evidence type="ECO:0000313" key="1">
    <source>
        <dbReference type="EMBL" id="EFH61793.1"/>
    </source>
</evidence>
<dbReference type="Proteomes" id="UP000008694">
    <property type="component" value="Unassembled WGS sequence"/>
</dbReference>
<dbReference type="Gramene" id="scaffold_302753.1">
    <property type="protein sequence ID" value="scaffold_302753.1"/>
    <property type="gene ID" value="scaffold_302753.1"/>
</dbReference>
<dbReference type="AlphaFoldDB" id="D7L2H5"/>
<organism evidence="2">
    <name type="scientific">Arabidopsis lyrata subsp. lyrata</name>
    <name type="common">Lyre-leaved rock-cress</name>
    <dbReference type="NCBI Taxonomy" id="81972"/>
    <lineage>
        <taxon>Eukaryota</taxon>
        <taxon>Viridiplantae</taxon>
        <taxon>Streptophyta</taxon>
        <taxon>Embryophyta</taxon>
        <taxon>Tracheophyta</taxon>
        <taxon>Spermatophyta</taxon>
        <taxon>Magnoliopsida</taxon>
        <taxon>eudicotyledons</taxon>
        <taxon>Gunneridae</taxon>
        <taxon>Pentapetalae</taxon>
        <taxon>rosids</taxon>
        <taxon>malvids</taxon>
        <taxon>Brassicales</taxon>
        <taxon>Brassicaceae</taxon>
        <taxon>Camelineae</taxon>
        <taxon>Arabidopsis</taxon>
    </lineage>
</organism>
<protein>
    <submittedName>
        <fullName evidence="1">Predicted protein</fullName>
    </submittedName>
</protein>
<proteinExistence type="predicted"/>
<evidence type="ECO:0000313" key="2">
    <source>
        <dbReference type="Proteomes" id="UP000008694"/>
    </source>
</evidence>
<accession>D7L2H5</accession>
<gene>
    <name evidence="1" type="ORF">ARALYDRAFT_898783</name>
</gene>
<keyword evidence="2" id="KW-1185">Reference proteome</keyword>
<sequence>METMTVEGLDVEDGGDGDDEDDDIKCGFVPQFGNSFTITGEFGYSLTISIVYWNAHVFRSCLVRVMDHLR</sequence>
<name>D7L2H5_ARALL</name>